<protein>
    <submittedName>
        <fullName evidence="2">ERVV2 protein</fullName>
    </submittedName>
</protein>
<organism evidence="2 3">
    <name type="scientific">Regulus satrapa</name>
    <name type="common">Golden-crowned kinglet</name>
    <dbReference type="NCBI Taxonomy" id="13245"/>
    <lineage>
        <taxon>Eukaryota</taxon>
        <taxon>Metazoa</taxon>
        <taxon>Chordata</taxon>
        <taxon>Craniata</taxon>
        <taxon>Vertebrata</taxon>
        <taxon>Euteleostomi</taxon>
        <taxon>Archelosauria</taxon>
        <taxon>Archosauria</taxon>
        <taxon>Dinosauria</taxon>
        <taxon>Saurischia</taxon>
        <taxon>Theropoda</taxon>
        <taxon>Coelurosauria</taxon>
        <taxon>Aves</taxon>
        <taxon>Neognathae</taxon>
        <taxon>Neoaves</taxon>
        <taxon>Telluraves</taxon>
        <taxon>Australaves</taxon>
        <taxon>Passeriformes</taxon>
        <taxon>Regulidae</taxon>
        <taxon>Regulus</taxon>
    </lineage>
</organism>
<dbReference type="PANTHER" id="PTHR10424">
    <property type="entry name" value="VIRAL ENVELOPE PROTEIN"/>
    <property type="match status" value="1"/>
</dbReference>
<evidence type="ECO:0000313" key="2">
    <source>
        <dbReference type="EMBL" id="NWR53790.1"/>
    </source>
</evidence>
<proteinExistence type="predicted"/>
<name>A0A7K4Y413_REGSA</name>
<dbReference type="EMBL" id="VWZN01038677">
    <property type="protein sequence ID" value="NWR53790.1"/>
    <property type="molecule type" value="Genomic_DNA"/>
</dbReference>
<dbReference type="InterPro" id="IPR018154">
    <property type="entry name" value="TLV/ENV_coat_polyprotein"/>
</dbReference>
<dbReference type="Proteomes" id="UP000529728">
    <property type="component" value="Unassembled WGS sequence"/>
</dbReference>
<dbReference type="Gene3D" id="1.10.287.210">
    <property type="match status" value="1"/>
</dbReference>
<feature type="non-terminal residue" evidence="2">
    <location>
        <position position="95"/>
    </location>
</feature>
<dbReference type="SUPFAM" id="SSF58069">
    <property type="entry name" value="Virus ectodomain"/>
    <property type="match status" value="1"/>
</dbReference>
<dbReference type="PANTHER" id="PTHR10424:SF73">
    <property type="entry name" value="ENDOGENOUS RETROVIRUS GROUP FC1 ENV POLYPROTEIN-RELATED"/>
    <property type="match status" value="1"/>
</dbReference>
<dbReference type="OrthoDB" id="8949317at2759"/>
<evidence type="ECO:0000256" key="1">
    <source>
        <dbReference type="ARBA" id="ARBA00023157"/>
    </source>
</evidence>
<dbReference type="Pfam" id="PF00429">
    <property type="entry name" value="TLV_coat"/>
    <property type="match status" value="1"/>
</dbReference>
<dbReference type="AlphaFoldDB" id="A0A7K4Y413"/>
<gene>
    <name evidence="2" type="primary">Ervv2_2</name>
    <name evidence="2" type="ORF">REGSAT_R14892</name>
</gene>
<feature type="non-terminal residue" evidence="2">
    <location>
        <position position="1"/>
    </location>
</feature>
<sequence>TAFHSFARWFVPWLGVSELEKTIVNISAVIEKVENKTLDAIKAQQEEIFSLSQVVQQNRMALDLLLASQGGVCTVINTSCCVYVDQSGRVNTDLE</sequence>
<keyword evidence="3" id="KW-1185">Reference proteome</keyword>
<reference evidence="2 3" key="1">
    <citation type="submission" date="2019-09" db="EMBL/GenBank/DDBJ databases">
        <title>Bird 10,000 Genomes (B10K) Project - Family phase.</title>
        <authorList>
            <person name="Zhang G."/>
        </authorList>
    </citation>
    <scope>NUCLEOTIDE SEQUENCE [LARGE SCALE GENOMIC DNA]</scope>
    <source>
        <strain evidence="2">B10K-DU-001-18</strain>
        <tissue evidence="2">Muscle</tissue>
    </source>
</reference>
<comment type="caution">
    <text evidence="2">The sequence shown here is derived from an EMBL/GenBank/DDBJ whole genome shotgun (WGS) entry which is preliminary data.</text>
</comment>
<accession>A0A7K4Y413</accession>
<keyword evidence="1" id="KW-1015">Disulfide bond</keyword>
<evidence type="ECO:0000313" key="3">
    <source>
        <dbReference type="Proteomes" id="UP000529728"/>
    </source>
</evidence>